<organism evidence="1 2">
    <name type="scientific">Evansella vedderi</name>
    <dbReference type="NCBI Taxonomy" id="38282"/>
    <lineage>
        <taxon>Bacteria</taxon>
        <taxon>Bacillati</taxon>
        <taxon>Bacillota</taxon>
        <taxon>Bacilli</taxon>
        <taxon>Bacillales</taxon>
        <taxon>Bacillaceae</taxon>
        <taxon>Evansella</taxon>
    </lineage>
</organism>
<proteinExistence type="predicted"/>
<sequence>MAIKPVIDLVRIHGPAAGKFVKENWKEIAAVVGVAGSAAQKYNANRKEEAWGRFLCSFIKL</sequence>
<dbReference type="RefSeq" id="WP_307324491.1">
    <property type="nucleotide sequence ID" value="NZ_JAUSUG010000006.1"/>
</dbReference>
<dbReference type="Proteomes" id="UP001230005">
    <property type="component" value="Unassembled WGS sequence"/>
</dbReference>
<keyword evidence="2" id="KW-1185">Reference proteome</keyword>
<evidence type="ECO:0000313" key="1">
    <source>
        <dbReference type="EMBL" id="MDQ0254475.1"/>
    </source>
</evidence>
<reference evidence="1 2" key="1">
    <citation type="submission" date="2023-07" db="EMBL/GenBank/DDBJ databases">
        <title>Genomic Encyclopedia of Type Strains, Phase IV (KMG-IV): sequencing the most valuable type-strain genomes for metagenomic binning, comparative biology and taxonomic classification.</title>
        <authorList>
            <person name="Goeker M."/>
        </authorList>
    </citation>
    <scope>NUCLEOTIDE SEQUENCE [LARGE SCALE GENOMIC DNA]</scope>
    <source>
        <strain evidence="1 2">DSM 9768</strain>
    </source>
</reference>
<accession>A0ABT9ZTB3</accession>
<dbReference type="EMBL" id="JAUSUG010000006">
    <property type="protein sequence ID" value="MDQ0254475.1"/>
    <property type="molecule type" value="Genomic_DNA"/>
</dbReference>
<name>A0ABT9ZTB3_9BACI</name>
<gene>
    <name evidence="1" type="ORF">J2S74_001854</name>
</gene>
<protein>
    <submittedName>
        <fullName evidence="1">Uncharacterized protein</fullName>
    </submittedName>
</protein>
<comment type="caution">
    <text evidence="1">The sequence shown here is derived from an EMBL/GenBank/DDBJ whole genome shotgun (WGS) entry which is preliminary data.</text>
</comment>
<evidence type="ECO:0000313" key="2">
    <source>
        <dbReference type="Proteomes" id="UP001230005"/>
    </source>
</evidence>